<dbReference type="Proteomes" id="UP000268162">
    <property type="component" value="Unassembled WGS sequence"/>
</dbReference>
<keyword evidence="3" id="KW-1185">Reference proteome</keyword>
<accession>A0A4P9ZQ83</accession>
<evidence type="ECO:0000313" key="2">
    <source>
        <dbReference type="EMBL" id="RKP35543.1"/>
    </source>
</evidence>
<evidence type="ECO:0000256" key="1">
    <source>
        <dbReference type="SAM" id="MobiDB-lite"/>
    </source>
</evidence>
<organism evidence="2 3">
    <name type="scientific">Dimargaris cristalligena</name>
    <dbReference type="NCBI Taxonomy" id="215637"/>
    <lineage>
        <taxon>Eukaryota</taxon>
        <taxon>Fungi</taxon>
        <taxon>Fungi incertae sedis</taxon>
        <taxon>Zoopagomycota</taxon>
        <taxon>Kickxellomycotina</taxon>
        <taxon>Dimargaritomycetes</taxon>
        <taxon>Dimargaritales</taxon>
        <taxon>Dimargaritaceae</taxon>
        <taxon>Dimargaris</taxon>
    </lineage>
</organism>
<sequence length="129" mass="14177">MSSFLRPACFATASVRRSLVVSNSARHLACARTLLAPFGSACASFHTRTCLAAQNSNHNSEMSDNDPNRIEHAKEKLLEGQVKSPFANAPGWSETLATESEASVKADESNPESFHSMQRETIEYVHEEH</sequence>
<dbReference type="AlphaFoldDB" id="A0A4P9ZQ83"/>
<reference evidence="3" key="1">
    <citation type="journal article" date="2018" name="Nat. Microbiol.">
        <title>Leveraging single-cell genomics to expand the fungal tree of life.</title>
        <authorList>
            <person name="Ahrendt S.R."/>
            <person name="Quandt C.A."/>
            <person name="Ciobanu D."/>
            <person name="Clum A."/>
            <person name="Salamov A."/>
            <person name="Andreopoulos B."/>
            <person name="Cheng J.F."/>
            <person name="Woyke T."/>
            <person name="Pelin A."/>
            <person name="Henrissat B."/>
            <person name="Reynolds N.K."/>
            <person name="Benny G.L."/>
            <person name="Smith M.E."/>
            <person name="James T.Y."/>
            <person name="Grigoriev I.V."/>
        </authorList>
    </citation>
    <scope>NUCLEOTIDE SEQUENCE [LARGE SCALE GENOMIC DNA]</scope>
    <source>
        <strain evidence="3">RSA 468</strain>
    </source>
</reference>
<gene>
    <name evidence="2" type="ORF">BJ085DRAFT_33976</name>
</gene>
<feature type="region of interest" description="Disordered" evidence="1">
    <location>
        <begin position="86"/>
        <end position="129"/>
    </location>
</feature>
<protein>
    <submittedName>
        <fullName evidence="2">Uncharacterized protein</fullName>
    </submittedName>
</protein>
<evidence type="ECO:0000313" key="3">
    <source>
        <dbReference type="Proteomes" id="UP000268162"/>
    </source>
</evidence>
<feature type="compositionally biased region" description="Basic and acidic residues" evidence="1">
    <location>
        <begin position="117"/>
        <end position="129"/>
    </location>
</feature>
<dbReference type="EMBL" id="ML002843">
    <property type="protein sequence ID" value="RKP35543.1"/>
    <property type="molecule type" value="Genomic_DNA"/>
</dbReference>
<name>A0A4P9ZQ83_9FUNG</name>
<proteinExistence type="predicted"/>